<proteinExistence type="predicted"/>
<protein>
    <submittedName>
        <fullName evidence="1">Uncharacterized protein</fullName>
    </submittedName>
</protein>
<dbReference type="RefSeq" id="WP_088618434.1">
    <property type="nucleotide sequence ID" value="NZ_CP022129.1"/>
</dbReference>
<reference evidence="1 2" key="1">
    <citation type="submission" date="2017-06" db="EMBL/GenBank/DDBJ databases">
        <title>Genome Sequencing of the methanotroph Methylovulum psychrotolerants str. HV10-M2 isolated from a high-altitude environment.</title>
        <authorList>
            <person name="Mateos-Rivera A."/>
        </authorList>
    </citation>
    <scope>NUCLEOTIDE SEQUENCE [LARGE SCALE GENOMIC DNA]</scope>
    <source>
        <strain evidence="1 2">HV10_M2</strain>
    </source>
</reference>
<dbReference type="OrthoDB" id="954439at2"/>
<gene>
    <name evidence="1" type="ORF">CEK71_05450</name>
</gene>
<evidence type="ECO:0000313" key="2">
    <source>
        <dbReference type="Proteomes" id="UP000197019"/>
    </source>
</evidence>
<dbReference type="AlphaFoldDB" id="A0A1Z4BW71"/>
<name>A0A1Z4BW71_9GAMM</name>
<keyword evidence="2" id="KW-1185">Reference proteome</keyword>
<organism evidence="1 2">
    <name type="scientific">Methylovulum psychrotolerans</name>
    <dbReference type="NCBI Taxonomy" id="1704499"/>
    <lineage>
        <taxon>Bacteria</taxon>
        <taxon>Pseudomonadati</taxon>
        <taxon>Pseudomonadota</taxon>
        <taxon>Gammaproteobacteria</taxon>
        <taxon>Methylococcales</taxon>
        <taxon>Methylococcaceae</taxon>
        <taxon>Methylovulum</taxon>
    </lineage>
</organism>
<accession>A0A1Z4BW71</accession>
<evidence type="ECO:0000313" key="1">
    <source>
        <dbReference type="EMBL" id="ASF45557.1"/>
    </source>
</evidence>
<sequence>MKSNINLCVLPECYLDTNLLETLVPPDKIGSTRGYNHKHSCNKVVDDMLGKLQDDFAVGIVDKDRRPLERTAQFVNIDERHGLRLCKDPNKNHYLIFHPPIEQWLLDEAKLVGIALDAETYRLPTTLKGLLQETKHEHSKHDKRFKCLFRDLKAADAPGINLLAKWLEHLKSNPYNTDINTLQNL</sequence>
<dbReference type="Proteomes" id="UP000197019">
    <property type="component" value="Chromosome"/>
</dbReference>
<dbReference type="EMBL" id="CP022129">
    <property type="protein sequence ID" value="ASF45557.1"/>
    <property type="molecule type" value="Genomic_DNA"/>
</dbReference>
<dbReference type="KEGG" id="mpsy:CEK71_05450"/>